<reference evidence="2" key="1">
    <citation type="journal article" date="2021" name="Science">
        <title>Hunting the eagle killer: A cyanobacterial neurotoxin causes vacuolar myelinopathy.</title>
        <authorList>
            <person name="Breinlinger S."/>
            <person name="Phillips T.J."/>
            <person name="Haram B.N."/>
            <person name="Mares J."/>
            <person name="Martinez Yerena J.A."/>
            <person name="Hrouzek P."/>
            <person name="Sobotka R."/>
            <person name="Henderson W.M."/>
            <person name="Schmieder P."/>
            <person name="Williams S.M."/>
            <person name="Lauderdale J.D."/>
            <person name="Wilde H.D."/>
            <person name="Gerrin W."/>
            <person name="Kust A."/>
            <person name="Washington J.W."/>
            <person name="Wagner C."/>
            <person name="Geier B."/>
            <person name="Liebeke M."/>
            <person name="Enke H."/>
            <person name="Niedermeyer T.H.J."/>
            <person name="Wilde S.B."/>
        </authorList>
    </citation>
    <scope>NUCLEOTIDE SEQUENCE [LARGE SCALE GENOMIC DNA]</scope>
    <source>
        <strain evidence="2">Thurmond2011</strain>
    </source>
</reference>
<keyword evidence="2" id="KW-1185">Reference proteome</keyword>
<organism evidence="1 2">
    <name type="scientific">Aetokthonos hydrillicola Thurmond2011</name>
    <dbReference type="NCBI Taxonomy" id="2712845"/>
    <lineage>
        <taxon>Bacteria</taxon>
        <taxon>Bacillati</taxon>
        <taxon>Cyanobacteriota</taxon>
        <taxon>Cyanophyceae</taxon>
        <taxon>Nostocales</taxon>
        <taxon>Hapalosiphonaceae</taxon>
        <taxon>Aetokthonos</taxon>
    </lineage>
</organism>
<dbReference type="CDD" id="cd00657">
    <property type="entry name" value="Ferritin_like"/>
    <property type="match status" value="1"/>
</dbReference>
<gene>
    <name evidence="1" type="ORF">G7B40_015000</name>
</gene>
<proteinExistence type="predicted"/>
<dbReference type="InterPro" id="IPR009078">
    <property type="entry name" value="Ferritin-like_SF"/>
</dbReference>
<dbReference type="AlphaFoldDB" id="A0AAP5I6R7"/>
<evidence type="ECO:0000313" key="2">
    <source>
        <dbReference type="Proteomes" id="UP000667802"/>
    </source>
</evidence>
<protein>
    <submittedName>
        <fullName evidence="1">Ferritin-like domain-containing protein</fullName>
    </submittedName>
</protein>
<dbReference type="Proteomes" id="UP000667802">
    <property type="component" value="Unassembled WGS sequence"/>
</dbReference>
<dbReference type="RefSeq" id="WP_208339862.1">
    <property type="nucleotide sequence ID" value="NZ_CAWQFN010000577.1"/>
</dbReference>
<dbReference type="SUPFAM" id="SSF47240">
    <property type="entry name" value="Ferritin-like"/>
    <property type="match status" value="1"/>
</dbReference>
<dbReference type="EMBL" id="JAALHA020000006">
    <property type="protein sequence ID" value="MDR9895861.1"/>
    <property type="molecule type" value="Genomic_DNA"/>
</dbReference>
<comment type="caution">
    <text evidence="1">The sequence shown here is derived from an EMBL/GenBank/DDBJ whole genome shotgun (WGS) entry which is preliminary data.</text>
</comment>
<accession>A0AAP5I6R7</accession>
<evidence type="ECO:0000313" key="1">
    <source>
        <dbReference type="EMBL" id="MDR9895861.1"/>
    </source>
</evidence>
<name>A0AAP5I6R7_9CYAN</name>
<sequence>MKLGSEAHKELFCRSFMDSHVKFEPEQLPWPTLDSIGLERLRGIPFWFEALRTELNAGAMVNTFAATIDDPLLQDAIALQGFEESRHGKLIEFLVNHYDIQISRPPEPVLPSDIKTAFLDFGFGECLDSFLAFGLFEIARQANYFPQGLFDIFNHILDEEARHIMFFVNWVTYQQINQGGNPTWLRGVYALWHYGRAFQDKIQAFSGSIEDQNEGFTATGASNFTDDLTPELFLSSCLQENTRRMSAFDKQLLQPRLIPRLAAIALRLVRIVPGRQSNPTTQFSKP</sequence>